<dbReference type="AlphaFoldDB" id="A0AAV2T0Y4"/>
<dbReference type="GO" id="GO:0005879">
    <property type="term" value="C:axonemal microtubule"/>
    <property type="evidence" value="ECO:0007669"/>
    <property type="project" value="TreeGrafter"/>
</dbReference>
<feature type="region of interest" description="Disordered" evidence="2">
    <location>
        <begin position="616"/>
        <end position="664"/>
    </location>
</feature>
<protein>
    <submittedName>
        <fullName evidence="3">Uncharacterized protein</fullName>
    </submittedName>
</protein>
<evidence type="ECO:0000256" key="1">
    <source>
        <dbReference type="ARBA" id="ARBA00008738"/>
    </source>
</evidence>
<gene>
    <name evidence="3" type="ORF">CDAUBV1_LOCUS3280</name>
</gene>
<evidence type="ECO:0000313" key="3">
    <source>
        <dbReference type="EMBL" id="CAL5131097.1"/>
    </source>
</evidence>
<dbReference type="Pfam" id="PF05217">
    <property type="entry name" value="SAXO1-2"/>
    <property type="match status" value="1"/>
</dbReference>
<dbReference type="GO" id="GO:0008017">
    <property type="term" value="F:microtubule binding"/>
    <property type="evidence" value="ECO:0007669"/>
    <property type="project" value="InterPro"/>
</dbReference>
<dbReference type="GO" id="GO:0036064">
    <property type="term" value="C:ciliary basal body"/>
    <property type="evidence" value="ECO:0007669"/>
    <property type="project" value="TreeGrafter"/>
</dbReference>
<dbReference type="GO" id="GO:0036126">
    <property type="term" value="C:sperm flagellum"/>
    <property type="evidence" value="ECO:0007669"/>
    <property type="project" value="TreeGrafter"/>
</dbReference>
<comment type="similarity">
    <text evidence="1">Belongs to the FAM154 family.</text>
</comment>
<reference evidence="3" key="1">
    <citation type="submission" date="2024-06" db="EMBL/GenBank/DDBJ databases">
        <authorList>
            <person name="Liu X."/>
            <person name="Lenzi L."/>
            <person name="Haldenby T S."/>
            <person name="Uol C."/>
        </authorList>
    </citation>
    <scope>NUCLEOTIDE SEQUENCE</scope>
</reference>
<feature type="compositionally biased region" description="Basic and acidic residues" evidence="2">
    <location>
        <begin position="281"/>
        <end position="295"/>
    </location>
</feature>
<evidence type="ECO:0000256" key="2">
    <source>
        <dbReference type="SAM" id="MobiDB-lite"/>
    </source>
</evidence>
<evidence type="ECO:0000313" key="4">
    <source>
        <dbReference type="Proteomes" id="UP001497525"/>
    </source>
</evidence>
<dbReference type="EMBL" id="CAXLJL010000079">
    <property type="protein sequence ID" value="CAL5131097.1"/>
    <property type="molecule type" value="Genomic_DNA"/>
</dbReference>
<proteinExistence type="inferred from homology"/>
<dbReference type="PANTHER" id="PTHR31516:SF17">
    <property type="entry name" value="STABILIZER OF AXONEMAL MICROTUBULES 2"/>
    <property type="match status" value="1"/>
</dbReference>
<feature type="region of interest" description="Disordered" evidence="2">
    <location>
        <begin position="413"/>
        <end position="441"/>
    </location>
</feature>
<dbReference type="PANTHER" id="PTHR31516">
    <property type="entry name" value="STABILIZER OF AXONEMAL MICROTUBULES 2"/>
    <property type="match status" value="1"/>
</dbReference>
<feature type="region of interest" description="Disordered" evidence="2">
    <location>
        <begin position="681"/>
        <end position="706"/>
    </location>
</feature>
<dbReference type="GO" id="GO:0005814">
    <property type="term" value="C:centriole"/>
    <property type="evidence" value="ECO:0007669"/>
    <property type="project" value="TreeGrafter"/>
</dbReference>
<name>A0AAV2T0Y4_CALDB</name>
<comment type="caution">
    <text evidence="3">The sequence shown here is derived from an EMBL/GenBank/DDBJ whole genome shotgun (WGS) entry which is preliminary data.</text>
</comment>
<organism evidence="3 4">
    <name type="scientific">Calicophoron daubneyi</name>
    <name type="common">Rumen fluke</name>
    <name type="synonym">Paramphistomum daubneyi</name>
    <dbReference type="NCBI Taxonomy" id="300641"/>
    <lineage>
        <taxon>Eukaryota</taxon>
        <taxon>Metazoa</taxon>
        <taxon>Spiralia</taxon>
        <taxon>Lophotrochozoa</taxon>
        <taxon>Platyhelminthes</taxon>
        <taxon>Trematoda</taxon>
        <taxon>Digenea</taxon>
        <taxon>Plagiorchiida</taxon>
        <taxon>Pronocephalata</taxon>
        <taxon>Paramphistomoidea</taxon>
        <taxon>Paramphistomidae</taxon>
        <taxon>Calicophoron</taxon>
    </lineage>
</organism>
<feature type="compositionally biased region" description="Polar residues" evidence="2">
    <location>
        <begin position="636"/>
        <end position="645"/>
    </location>
</feature>
<accession>A0AAV2T0Y4</accession>
<sequence length="808" mass="92769">MYMAEEPVKGPKAGTSDDFIREDITKMRENVPNDSAYEHADSYRINQDELKSWALDPSPNDYQSGLHRRRNRKVTEENVYFDAESYPDYGDPAYYSGKSLNNGAVYNDYPLKDPIQFESECGCPHLNSPANLVSSHEEEYLPRFPEVERPVRPSDQLYWPTGTIDGETTYRHDYIPYPLSDRSFPTPRKQIDVQTNEPMQRSTTYSDDYVPYEAEPTMNFKPNSIHLPPVEPLEDQSVYRTEYQPYDIEMPSNLRPLRQYTRPIIPMCDFSTYRMDYPPKEFPQKGEPYKPKDRTSFLSGGRTGISSYTEEFVAKRAQISKDYKPKHKYQPPEQPMEDWTVYRSDYVPQPLEVQDSFAPRSLYRPPRVSFAQQTSYRHDFVPYEMEKSLNFKPICRYSAPAVRMDNASTYKTDYPGVAGERSRPVKHLPQYQPPDEEYPKQTTYTADYEPKACEKTLPYKAIANLGLSTQPTDDRTMYRSEYIPYDVPARISFKPRQDYIKPTENMEDRTTYRVDYVPKYSLGRGYADLLSKNTHNNTKTYSDAFQQGRNGPQTLAGGCHNQQVQGGLADPSVVPALHPHSAETIQQSNLSVADTYSRRHKEKLEFTKSSIQLAERSRRNGVSKEINTSDVRKLSSSEVYRSASANRDRSEKLQTSLNDHPGATQLLSISKPLSAAQIRTYEQKPSRQHSAPQRSESRSSSCNSNTIRMNANTTYANDYGVPKCWLNPPVSRDQGFLGQTNKLPDKPVQPVYPLSRQAGSGSDNVSDSVKLPPIVQRQRTYIKSENRATEKFMSMMASQKQTQLPKIL</sequence>
<feature type="region of interest" description="Disordered" evidence="2">
    <location>
        <begin position="281"/>
        <end position="301"/>
    </location>
</feature>
<dbReference type="InterPro" id="IPR033336">
    <property type="entry name" value="SAXO1/2"/>
</dbReference>
<dbReference type="Proteomes" id="UP001497525">
    <property type="component" value="Unassembled WGS sequence"/>
</dbReference>